<gene>
    <name evidence="3" type="primary">Contig7562.g8071</name>
    <name evidence="3" type="ORF">STYLEM_10938</name>
</gene>
<dbReference type="EMBL" id="CCKQ01010406">
    <property type="protein sequence ID" value="CDW81914.1"/>
    <property type="molecule type" value="Genomic_DNA"/>
</dbReference>
<dbReference type="PANTHER" id="PTHR21136:SF168">
    <property type="entry name" value="VESICLE-ASSOCIATED MEMBRANE PROTEIN 9"/>
    <property type="match status" value="1"/>
</dbReference>
<dbReference type="Proteomes" id="UP000039865">
    <property type="component" value="Unassembled WGS sequence"/>
</dbReference>
<dbReference type="SUPFAM" id="SSF64356">
    <property type="entry name" value="SNARE-like"/>
    <property type="match status" value="1"/>
</dbReference>
<name>A0A078AI83_STYLE</name>
<keyword evidence="1" id="KW-0812">Transmembrane</keyword>
<keyword evidence="4" id="KW-1185">Reference proteome</keyword>
<dbReference type="InterPro" id="IPR042855">
    <property type="entry name" value="V_SNARE_CC"/>
</dbReference>
<dbReference type="InParanoid" id="A0A078AI83"/>
<evidence type="ECO:0000313" key="4">
    <source>
        <dbReference type="Proteomes" id="UP000039865"/>
    </source>
</evidence>
<keyword evidence="1" id="KW-1133">Transmembrane helix</keyword>
<dbReference type="Gene3D" id="3.30.450.50">
    <property type="entry name" value="Longin domain"/>
    <property type="match status" value="1"/>
</dbReference>
<feature type="domain" description="V-SNARE coiled-coil homology" evidence="2">
    <location>
        <begin position="146"/>
        <end position="229"/>
    </location>
</feature>
<dbReference type="OrthoDB" id="312685at2759"/>
<organism evidence="3 4">
    <name type="scientific">Stylonychia lemnae</name>
    <name type="common">Ciliate</name>
    <dbReference type="NCBI Taxonomy" id="5949"/>
    <lineage>
        <taxon>Eukaryota</taxon>
        <taxon>Sar</taxon>
        <taxon>Alveolata</taxon>
        <taxon>Ciliophora</taxon>
        <taxon>Intramacronucleata</taxon>
        <taxon>Spirotrichea</taxon>
        <taxon>Stichotrichia</taxon>
        <taxon>Sporadotrichida</taxon>
        <taxon>Oxytrichidae</taxon>
        <taxon>Stylonychinae</taxon>
        <taxon>Stylonychia</taxon>
    </lineage>
</organism>
<protein>
    <submittedName>
        <fullName evidence="3">Vesicle-associated membrane</fullName>
    </submittedName>
</protein>
<dbReference type="PANTHER" id="PTHR21136">
    <property type="entry name" value="SNARE PROTEINS"/>
    <property type="match status" value="1"/>
</dbReference>
<dbReference type="AlphaFoldDB" id="A0A078AI83"/>
<accession>A0A078AI83</accession>
<dbReference type="Gene3D" id="1.20.5.110">
    <property type="match status" value="1"/>
</dbReference>
<evidence type="ECO:0000256" key="1">
    <source>
        <dbReference type="SAM" id="Phobius"/>
    </source>
</evidence>
<dbReference type="InterPro" id="IPR051097">
    <property type="entry name" value="Synaptobrevin-like_transport"/>
</dbReference>
<sequence>MSIHYSFIARDSEMIVFEILLNKDYAQKPFKRDIKDKIVDLDSIPTESRPAREQTSNFGNSKDDLKLSIFYSTVYFGCVTDSGYPEEKLYRFLEDLKKEFSAIYKGNLGYIFKQTNLTPNCYDKAFKAAFNKVLDNYNTGISNKNLQNAFRKVEEVKDIAARSITTMIDNNKETEQLLSKSQSTLMLAKDFEKNSEALEKTMERQNFWLCSKKCIIMFGGGAIIVILLYVILSFMFCGNANMFGGCDS</sequence>
<dbReference type="SUPFAM" id="SSF58038">
    <property type="entry name" value="SNARE fusion complex"/>
    <property type="match status" value="1"/>
</dbReference>
<dbReference type="Pfam" id="PF00957">
    <property type="entry name" value="Synaptobrevin"/>
    <property type="match status" value="1"/>
</dbReference>
<proteinExistence type="predicted"/>
<evidence type="ECO:0000313" key="3">
    <source>
        <dbReference type="EMBL" id="CDW81914.1"/>
    </source>
</evidence>
<dbReference type="InterPro" id="IPR011012">
    <property type="entry name" value="Longin-like_dom_sf"/>
</dbReference>
<keyword evidence="1" id="KW-0472">Membrane</keyword>
<evidence type="ECO:0000259" key="2">
    <source>
        <dbReference type="Pfam" id="PF00957"/>
    </source>
</evidence>
<reference evidence="3 4" key="1">
    <citation type="submission" date="2014-06" db="EMBL/GenBank/DDBJ databases">
        <authorList>
            <person name="Swart Estienne"/>
        </authorList>
    </citation>
    <scope>NUCLEOTIDE SEQUENCE [LARGE SCALE GENOMIC DNA]</scope>
    <source>
        <strain evidence="3 4">130c</strain>
    </source>
</reference>
<feature type="transmembrane region" description="Helical" evidence="1">
    <location>
        <begin position="214"/>
        <end position="236"/>
    </location>
</feature>